<organism evidence="1">
    <name type="scientific">marine metagenome</name>
    <dbReference type="NCBI Taxonomy" id="408172"/>
    <lineage>
        <taxon>unclassified sequences</taxon>
        <taxon>metagenomes</taxon>
        <taxon>ecological metagenomes</taxon>
    </lineage>
</organism>
<sequence length="229" mass="25363">SPFTYNHRTPSEYQHQSPSLYQFRSPFSYIARSPFTYNATGRTPFIYNASYDVSTPAIAKSEWEGSSFEDSAFAEAEIEVIVYYNANVSGDPIIVQVKADGESGNTQNSALAVPSSWTQYYNVHDTLTDHDDSPYTCKYTMTNVTVDTGTLNPDNNMTLTTSATNVPTSTTGLGALLWHYKCVSECDQGSDGDDEELNCDLNLIFEHSVLDTFTFTLNIDEMFAKSSAS</sequence>
<dbReference type="AlphaFoldDB" id="A0A383DWX8"/>
<accession>A0A383DWX8</accession>
<gene>
    <name evidence="1" type="ORF">METZ01_LOCUS501554</name>
</gene>
<name>A0A383DWX8_9ZZZZ</name>
<proteinExistence type="predicted"/>
<dbReference type="EMBL" id="UINC01220681">
    <property type="protein sequence ID" value="SVE48700.1"/>
    <property type="molecule type" value="Genomic_DNA"/>
</dbReference>
<evidence type="ECO:0000313" key="1">
    <source>
        <dbReference type="EMBL" id="SVE48700.1"/>
    </source>
</evidence>
<reference evidence="1" key="1">
    <citation type="submission" date="2018-05" db="EMBL/GenBank/DDBJ databases">
        <authorList>
            <person name="Lanie J.A."/>
            <person name="Ng W.-L."/>
            <person name="Kazmierczak K.M."/>
            <person name="Andrzejewski T.M."/>
            <person name="Davidsen T.M."/>
            <person name="Wayne K.J."/>
            <person name="Tettelin H."/>
            <person name="Glass J.I."/>
            <person name="Rusch D."/>
            <person name="Podicherti R."/>
            <person name="Tsui H.-C.T."/>
            <person name="Winkler M.E."/>
        </authorList>
    </citation>
    <scope>NUCLEOTIDE SEQUENCE</scope>
</reference>
<feature type="non-terminal residue" evidence="1">
    <location>
        <position position="1"/>
    </location>
</feature>
<protein>
    <submittedName>
        <fullName evidence="1">Uncharacterized protein</fullName>
    </submittedName>
</protein>